<dbReference type="PANTHER" id="PTHR42844:SF1">
    <property type="entry name" value="DIHYDRONEOPTERIN ALDOLASE 1-RELATED"/>
    <property type="match status" value="1"/>
</dbReference>
<accession>V5HXQ8</accession>
<dbReference type="eggNOG" id="KOG2544">
    <property type="taxonomic scope" value="Eukaryota"/>
</dbReference>
<dbReference type="InterPro" id="IPR006157">
    <property type="entry name" value="FolB_dom"/>
</dbReference>
<comment type="similarity">
    <text evidence="3">Belongs to the DHNA family.</text>
</comment>
<gene>
    <name evidence="10" type="ORF">PVAR5_3339</name>
</gene>
<dbReference type="OrthoDB" id="5425486at2759"/>
<dbReference type="InterPro" id="IPR043133">
    <property type="entry name" value="GTP-CH-I_C/QueF"/>
</dbReference>
<evidence type="ECO:0000256" key="8">
    <source>
        <dbReference type="SAM" id="MobiDB-lite"/>
    </source>
</evidence>
<dbReference type="InterPro" id="IPR006156">
    <property type="entry name" value="Dihydroneopterin_aldolase"/>
</dbReference>
<feature type="domain" description="Dihydroneopterin aldolase/epimerase" evidence="9">
    <location>
        <begin position="235"/>
        <end position="342"/>
    </location>
</feature>
<dbReference type="Pfam" id="PF02152">
    <property type="entry name" value="FolB"/>
    <property type="match status" value="1"/>
</dbReference>
<dbReference type="GO" id="GO:0046656">
    <property type="term" value="P:folic acid biosynthetic process"/>
    <property type="evidence" value="ECO:0007669"/>
    <property type="project" value="UniProtKB-KW"/>
</dbReference>
<dbReference type="AlphaFoldDB" id="V5HXQ8"/>
<dbReference type="Gene3D" id="3.30.1130.10">
    <property type="match status" value="2"/>
</dbReference>
<dbReference type="EMBL" id="BAUL01000098">
    <property type="protein sequence ID" value="GAD94710.1"/>
    <property type="molecule type" value="Genomic_DNA"/>
</dbReference>
<evidence type="ECO:0000256" key="2">
    <source>
        <dbReference type="ARBA" id="ARBA00005013"/>
    </source>
</evidence>
<evidence type="ECO:0000259" key="9">
    <source>
        <dbReference type="SMART" id="SM00905"/>
    </source>
</evidence>
<sequence length="349" mass="38531">MAQEWSVHFPTPPAVIDNVHLRNIQLHLPMGPDPWHRSGKSQPCTASMKLSYSSAIAAAAADDVSLSLDYGKLYRFVEAEVRDGGRSKVPIKEMMGVSLSQKEAAEEILLGGDVRIIAGMIANCGLTLLDETVAGVRRMSHVHLSPTRQRRGSEAGRRMSGGPVDAQPRAQAGAEALDGEYGQCEVWLHLPNALLRAEEGLKYRCVMVWGYKEIPGRQEDAVDSERRPMVREQEFRIDGIRCHCILGVNSHERLEKQAVIVSLEFSGPGHLPWASTVVETYPELTRVVAERVEATSYQTVEALATFIARIVTVEFGNDRVTVKVEKPSALAFVERAGVEITRSRAFFIS</sequence>
<proteinExistence type="inferred from homology"/>
<name>V5HXQ8_BYSSN</name>
<comment type="catalytic activity">
    <reaction evidence="1">
        <text>7,8-dihydroneopterin = 6-hydroxymethyl-7,8-dihydropterin + glycolaldehyde</text>
        <dbReference type="Rhea" id="RHEA:10540"/>
        <dbReference type="ChEBI" id="CHEBI:17001"/>
        <dbReference type="ChEBI" id="CHEBI:17071"/>
        <dbReference type="ChEBI" id="CHEBI:44841"/>
        <dbReference type="EC" id="4.1.2.25"/>
    </reaction>
</comment>
<keyword evidence="6" id="KW-0456">Lyase</keyword>
<dbReference type="PANTHER" id="PTHR42844">
    <property type="entry name" value="DIHYDRONEOPTERIN ALDOLASE 1-RELATED"/>
    <property type="match status" value="1"/>
</dbReference>
<organism evidence="10 11">
    <name type="scientific">Byssochlamys spectabilis (strain No. 5 / NBRC 109023)</name>
    <name type="common">Paecilomyces variotii</name>
    <dbReference type="NCBI Taxonomy" id="1356009"/>
    <lineage>
        <taxon>Eukaryota</taxon>
        <taxon>Fungi</taxon>
        <taxon>Dikarya</taxon>
        <taxon>Ascomycota</taxon>
        <taxon>Pezizomycotina</taxon>
        <taxon>Eurotiomycetes</taxon>
        <taxon>Eurotiomycetidae</taxon>
        <taxon>Eurotiales</taxon>
        <taxon>Thermoascaceae</taxon>
        <taxon>Paecilomyces</taxon>
    </lineage>
</organism>
<dbReference type="InParanoid" id="V5HXQ8"/>
<evidence type="ECO:0000313" key="10">
    <source>
        <dbReference type="EMBL" id="GAD94710.1"/>
    </source>
</evidence>
<evidence type="ECO:0000256" key="1">
    <source>
        <dbReference type="ARBA" id="ARBA00001353"/>
    </source>
</evidence>
<dbReference type="GO" id="GO:0005737">
    <property type="term" value="C:cytoplasm"/>
    <property type="evidence" value="ECO:0007669"/>
    <property type="project" value="TreeGrafter"/>
</dbReference>
<dbReference type="HOGENOM" id="CLU_062068_1_0_1"/>
<dbReference type="SMART" id="SM00905">
    <property type="entry name" value="FolB"/>
    <property type="match status" value="1"/>
</dbReference>
<dbReference type="Proteomes" id="UP000018001">
    <property type="component" value="Unassembled WGS sequence"/>
</dbReference>
<evidence type="ECO:0000256" key="4">
    <source>
        <dbReference type="ARBA" id="ARBA00013043"/>
    </source>
</evidence>
<evidence type="ECO:0000256" key="6">
    <source>
        <dbReference type="ARBA" id="ARBA00023239"/>
    </source>
</evidence>
<dbReference type="SUPFAM" id="SSF55620">
    <property type="entry name" value="Tetrahydrobiopterin biosynthesis enzymes-like"/>
    <property type="match status" value="1"/>
</dbReference>
<protein>
    <recommendedName>
        <fullName evidence="4">dihydroneopterin aldolase</fullName>
        <ecNumber evidence="4">4.1.2.25</ecNumber>
    </recommendedName>
    <alternativeName>
        <fullName evidence="7">7,8-dihydroneopterin aldolase</fullName>
    </alternativeName>
</protein>
<dbReference type="NCBIfam" id="TIGR00526">
    <property type="entry name" value="folB_dom"/>
    <property type="match status" value="1"/>
</dbReference>
<comment type="caution">
    <text evidence="10">The sequence shown here is derived from an EMBL/GenBank/DDBJ whole genome shotgun (WGS) entry which is preliminary data.</text>
</comment>
<dbReference type="EC" id="4.1.2.25" evidence="4"/>
<evidence type="ECO:0000256" key="7">
    <source>
        <dbReference type="ARBA" id="ARBA00032903"/>
    </source>
</evidence>
<comment type="pathway">
    <text evidence="2">Cofactor biosynthesis; tetrahydrofolate biosynthesis; 2-amino-4-hydroxy-6-hydroxymethyl-7,8-dihydropteridine diphosphate from 7,8-dihydroneopterin triphosphate: step 3/4.</text>
</comment>
<keyword evidence="5" id="KW-0289">Folate biosynthesis</keyword>
<feature type="region of interest" description="Disordered" evidence="8">
    <location>
        <begin position="141"/>
        <end position="170"/>
    </location>
</feature>
<evidence type="ECO:0000256" key="3">
    <source>
        <dbReference type="ARBA" id="ARBA00005708"/>
    </source>
</evidence>
<evidence type="ECO:0000256" key="5">
    <source>
        <dbReference type="ARBA" id="ARBA00022909"/>
    </source>
</evidence>
<reference evidence="11" key="1">
    <citation type="journal article" date="2014" name="Genome Announc.">
        <title>Draft genome sequence of the formaldehyde-resistant fungus Byssochlamys spectabilis No. 5 (anamorph Paecilomyces variotii No. 5) (NBRC109023).</title>
        <authorList>
            <person name="Oka T."/>
            <person name="Ekino K."/>
            <person name="Fukuda K."/>
            <person name="Nomura Y."/>
        </authorList>
    </citation>
    <scope>NUCLEOTIDE SEQUENCE [LARGE SCALE GENOMIC DNA]</scope>
    <source>
        <strain evidence="11">No. 5 / NBRC 109023</strain>
    </source>
</reference>
<evidence type="ECO:0000313" key="11">
    <source>
        <dbReference type="Proteomes" id="UP000018001"/>
    </source>
</evidence>
<dbReference type="GO" id="GO:0004150">
    <property type="term" value="F:dihydroneopterin aldolase activity"/>
    <property type="evidence" value="ECO:0007669"/>
    <property type="project" value="UniProtKB-EC"/>
</dbReference>
<keyword evidence="11" id="KW-1185">Reference proteome</keyword>